<dbReference type="Pfam" id="PF00928">
    <property type="entry name" value="Adap_comp_sub"/>
    <property type="match status" value="1"/>
</dbReference>
<proteinExistence type="predicted"/>
<sequence length="655" mass="76415">MISALYILHIPQNQSGNGVHQLLLHRRYHENIPRDSTILGNLDKLFNQLQKEEKVPILNIRGISYVYIRCDNDIVLLAVTPKNLNVMSVIVFLRDFYNILIHYLCENHKLDKDIIIDNLTLIFELLDECLDFGLLQMTDYKLLQEYIKVEPNLPSIANDENGMDDDNEFPSGSSSDAEYSDEKRKRSQKTNRSLNKEIKSSHNQSIKIDVGEESSYVNTAILRTYSSAINWRPKGIFYAKNEIYIDILEDCEFMYDLSTGTIKHNEIYGTCVVTSYLSGMPVCRVGFNEKYMTSIEHGNIEEVSLEPKQSQIEKEEEEEIPINQLQKDQGEDEDDEDDEDDNVQGQVEDEEVQPINGISSKQKKRHRIPIRNIQFHQCIELSKIYKENIVTFIPPDDKFILMTYHVEQQKQKKKLPLIMVKPVFRIVGNRLQIMCTIDTNFSKRRHCRDLIIKIPINPNYFHLEYDMNNLKYKAEIGEVSFKIDSCQIVWRIDSTHGKQTHRMMAEVSLLETVSLEAIENYLVKRIQSLSMDEDENHETENGARELDEFYGVNRRSKISPKSASRQKFQAIYKNNHIDDNIHVTFKIPMMTYSGLKLSYLSVEEEQLKYSCFPWVRYLTKSNDPNDVSLGTQDKRFNGKHCNYRFKLGIDCFIVV</sequence>
<keyword evidence="4" id="KW-1185">Reference proteome</keyword>
<feature type="domain" description="MHD" evidence="2">
    <location>
        <begin position="240"/>
        <end position="628"/>
    </location>
</feature>
<evidence type="ECO:0000256" key="1">
    <source>
        <dbReference type="SAM" id="MobiDB-lite"/>
    </source>
</evidence>
<reference evidence="3 4" key="1">
    <citation type="journal article" date="2021" name="DNA Res.">
        <title>Genome analysis of Candida subhashii reveals its hybrid nature and dual mitochondrial genome conformations.</title>
        <authorList>
            <person name="Mixao V."/>
            <person name="Hegedusova E."/>
            <person name="Saus E."/>
            <person name="Pryszcz L.P."/>
            <person name="Cillingova A."/>
            <person name="Nosek J."/>
            <person name="Gabaldon T."/>
        </authorList>
    </citation>
    <scope>NUCLEOTIDE SEQUENCE [LARGE SCALE GENOMIC DNA]</scope>
    <source>
        <strain evidence="3 4">CBS 10753</strain>
    </source>
</reference>
<dbReference type="OrthoDB" id="10259133at2759"/>
<evidence type="ECO:0000313" key="3">
    <source>
        <dbReference type="EMBL" id="KAG7663434.1"/>
    </source>
</evidence>
<feature type="compositionally biased region" description="Acidic residues" evidence="1">
    <location>
        <begin position="330"/>
        <end position="352"/>
    </location>
</feature>
<name>A0A8J5QBG5_9ASCO</name>
<dbReference type="GeneID" id="73469887"/>
<dbReference type="InterPro" id="IPR028565">
    <property type="entry name" value="MHD"/>
</dbReference>
<dbReference type="EMBL" id="JAGSYN010000138">
    <property type="protein sequence ID" value="KAG7663434.1"/>
    <property type="molecule type" value="Genomic_DNA"/>
</dbReference>
<accession>A0A8J5QBG5</accession>
<dbReference type="AlphaFoldDB" id="A0A8J5QBG5"/>
<organism evidence="3 4">
    <name type="scientific">[Candida] subhashii</name>
    <dbReference type="NCBI Taxonomy" id="561895"/>
    <lineage>
        <taxon>Eukaryota</taxon>
        <taxon>Fungi</taxon>
        <taxon>Dikarya</taxon>
        <taxon>Ascomycota</taxon>
        <taxon>Saccharomycotina</taxon>
        <taxon>Pichiomycetes</taxon>
        <taxon>Debaryomycetaceae</taxon>
        <taxon>Spathaspora</taxon>
    </lineage>
</organism>
<protein>
    <recommendedName>
        <fullName evidence="2">MHD domain-containing protein</fullName>
    </recommendedName>
</protein>
<feature type="region of interest" description="Disordered" evidence="1">
    <location>
        <begin position="305"/>
        <end position="363"/>
    </location>
</feature>
<dbReference type="InterPro" id="IPR050431">
    <property type="entry name" value="Adaptor_comp_med_subunit"/>
</dbReference>
<dbReference type="PANTHER" id="PTHR10529">
    <property type="entry name" value="AP COMPLEX SUBUNIT MU"/>
    <property type="match status" value="1"/>
</dbReference>
<dbReference type="PROSITE" id="PS51072">
    <property type="entry name" value="MHD"/>
    <property type="match status" value="1"/>
</dbReference>
<gene>
    <name evidence="3" type="ORF">J8A68_003086</name>
</gene>
<comment type="caution">
    <text evidence="3">The sequence shown here is derived from an EMBL/GenBank/DDBJ whole genome shotgun (WGS) entry which is preliminary data.</text>
</comment>
<evidence type="ECO:0000259" key="2">
    <source>
        <dbReference type="PROSITE" id="PS51072"/>
    </source>
</evidence>
<evidence type="ECO:0000313" key="4">
    <source>
        <dbReference type="Proteomes" id="UP000694255"/>
    </source>
</evidence>
<dbReference type="RefSeq" id="XP_049263666.1">
    <property type="nucleotide sequence ID" value="XM_049406904.1"/>
</dbReference>
<feature type="region of interest" description="Disordered" evidence="1">
    <location>
        <begin position="157"/>
        <end position="200"/>
    </location>
</feature>
<dbReference type="Proteomes" id="UP000694255">
    <property type="component" value="Unassembled WGS sequence"/>
</dbReference>